<dbReference type="Pfam" id="PF00795">
    <property type="entry name" value="CN_hydrolase"/>
    <property type="match status" value="1"/>
</dbReference>
<dbReference type="EMBL" id="KZ678147">
    <property type="protein sequence ID" value="PSN60709.1"/>
    <property type="molecule type" value="Genomic_DNA"/>
</dbReference>
<dbReference type="OrthoDB" id="10250282at2759"/>
<dbReference type="SUPFAM" id="SSF56317">
    <property type="entry name" value="Carbon-nitrogen hydrolase"/>
    <property type="match status" value="1"/>
</dbReference>
<dbReference type="Gene3D" id="3.60.110.10">
    <property type="entry name" value="Carbon-nitrogen hydrolase"/>
    <property type="match status" value="1"/>
</dbReference>
<dbReference type="InterPro" id="IPR036526">
    <property type="entry name" value="C-N_Hydrolase_sf"/>
</dbReference>
<keyword evidence="4" id="KW-1185">Reference proteome</keyword>
<dbReference type="AlphaFoldDB" id="A0A2T2N5P0"/>
<sequence>MSTLRVAACHAVPVFLKASETTRKAITLVRKAAKNGANLIVFPETFIPAFPLWSALRPPTENHHLFQLMASESILASGPEITSLRSTAKELGIMISIGFSERAAHSTATLYNSNIIIGEDGEVLVHHRKLMPTFFEKLTWAPGDGHGLRIAQNKSGAKIGNLICGENTNPLARYSLMAQGEQVHISTWPAAWPTRAASPPNDEAQVIEMENDQQEVRTTSSVAKGANYDNVTANRTRAAAHCFEAKCFGVMCSGALDDYAIAQVVSGSPHASHLKQILESAPRGATMFLDPTGAPLPGFTIDEETGKEEEKEFLQSREGILYADLDLRDCVEGKQYHDVVGGYQRLDVFKLSVDRSRREPVVFEKESERNNSESLEL</sequence>
<feature type="domain" description="CN hydrolase" evidence="2">
    <location>
        <begin position="4"/>
        <end position="327"/>
    </location>
</feature>
<gene>
    <name evidence="3" type="ORF">BS50DRAFT_681302</name>
</gene>
<comment type="similarity">
    <text evidence="1">Belongs to the carbon-nitrogen hydrolase superfamily. Nitrilase family.</text>
</comment>
<dbReference type="PANTHER" id="PTHR46044:SF2">
    <property type="entry name" value="CN HYDROLASE DOMAIN-CONTAINING PROTEIN"/>
    <property type="match status" value="1"/>
</dbReference>
<evidence type="ECO:0000313" key="4">
    <source>
        <dbReference type="Proteomes" id="UP000240883"/>
    </source>
</evidence>
<dbReference type="PROSITE" id="PS50263">
    <property type="entry name" value="CN_HYDROLASE"/>
    <property type="match status" value="1"/>
</dbReference>
<dbReference type="PANTHER" id="PTHR46044">
    <property type="entry name" value="NITRILASE"/>
    <property type="match status" value="1"/>
</dbReference>
<dbReference type="InterPro" id="IPR003010">
    <property type="entry name" value="C-N_Hydrolase"/>
</dbReference>
<evidence type="ECO:0000259" key="2">
    <source>
        <dbReference type="PROSITE" id="PS50263"/>
    </source>
</evidence>
<evidence type="ECO:0000313" key="3">
    <source>
        <dbReference type="EMBL" id="PSN60709.1"/>
    </source>
</evidence>
<dbReference type="GO" id="GO:0003824">
    <property type="term" value="F:catalytic activity"/>
    <property type="evidence" value="ECO:0007669"/>
    <property type="project" value="InterPro"/>
</dbReference>
<dbReference type="InterPro" id="IPR044149">
    <property type="entry name" value="Nitrilases_CHs"/>
</dbReference>
<protein>
    <submittedName>
        <fullName evidence="3">Nitrilase</fullName>
    </submittedName>
</protein>
<name>A0A2T2N5P0_CORCC</name>
<dbReference type="CDD" id="cd07564">
    <property type="entry name" value="nitrilases_CHs"/>
    <property type="match status" value="1"/>
</dbReference>
<organism evidence="3 4">
    <name type="scientific">Corynespora cassiicola Philippines</name>
    <dbReference type="NCBI Taxonomy" id="1448308"/>
    <lineage>
        <taxon>Eukaryota</taxon>
        <taxon>Fungi</taxon>
        <taxon>Dikarya</taxon>
        <taxon>Ascomycota</taxon>
        <taxon>Pezizomycotina</taxon>
        <taxon>Dothideomycetes</taxon>
        <taxon>Pleosporomycetidae</taxon>
        <taxon>Pleosporales</taxon>
        <taxon>Corynesporascaceae</taxon>
        <taxon>Corynespora</taxon>
    </lineage>
</organism>
<proteinExistence type="inferred from homology"/>
<accession>A0A2T2N5P0</accession>
<evidence type="ECO:0000256" key="1">
    <source>
        <dbReference type="ARBA" id="ARBA00008129"/>
    </source>
</evidence>
<dbReference type="STRING" id="1448308.A0A2T2N5P0"/>
<reference evidence="3 4" key="1">
    <citation type="journal article" date="2018" name="Front. Microbiol.">
        <title>Genome-Wide Analysis of Corynespora cassiicola Leaf Fall Disease Putative Effectors.</title>
        <authorList>
            <person name="Lopez D."/>
            <person name="Ribeiro S."/>
            <person name="Label P."/>
            <person name="Fumanal B."/>
            <person name="Venisse J.S."/>
            <person name="Kohler A."/>
            <person name="de Oliveira R.R."/>
            <person name="Labutti K."/>
            <person name="Lipzen A."/>
            <person name="Lail K."/>
            <person name="Bauer D."/>
            <person name="Ohm R.A."/>
            <person name="Barry K.W."/>
            <person name="Spatafora J."/>
            <person name="Grigoriev I.V."/>
            <person name="Martin F.M."/>
            <person name="Pujade-Renaud V."/>
        </authorList>
    </citation>
    <scope>NUCLEOTIDE SEQUENCE [LARGE SCALE GENOMIC DNA]</scope>
    <source>
        <strain evidence="3 4">Philippines</strain>
    </source>
</reference>
<dbReference type="Proteomes" id="UP000240883">
    <property type="component" value="Unassembled WGS sequence"/>
</dbReference>